<organism evidence="8 9">
    <name type="scientific">Eubacterium segne</name>
    <dbReference type="NCBI Taxonomy" id="2763045"/>
    <lineage>
        <taxon>Bacteria</taxon>
        <taxon>Bacillati</taxon>
        <taxon>Bacillota</taxon>
        <taxon>Clostridia</taxon>
        <taxon>Eubacteriales</taxon>
        <taxon>Eubacteriaceae</taxon>
        <taxon>Eubacterium</taxon>
    </lineage>
</organism>
<feature type="transmembrane region" description="Helical" evidence="7">
    <location>
        <begin position="104"/>
        <end position="121"/>
    </location>
</feature>
<dbReference type="PANTHER" id="PTHR30589:SF0">
    <property type="entry name" value="PHOSPHATIDYLGLYCEROL--PROLIPOPROTEIN DIACYLGLYCERYL TRANSFERASE"/>
    <property type="match status" value="1"/>
</dbReference>
<comment type="pathway">
    <text evidence="7">Protein modification; lipoprotein biosynthesis (diacylglyceryl transfer).</text>
</comment>
<keyword evidence="5 7" id="KW-1133">Transmembrane helix</keyword>
<evidence type="ECO:0000313" key="8">
    <source>
        <dbReference type="EMBL" id="MBC5666905.1"/>
    </source>
</evidence>
<dbReference type="HAMAP" id="MF_01147">
    <property type="entry name" value="Lgt"/>
    <property type="match status" value="1"/>
</dbReference>
<evidence type="ECO:0000256" key="1">
    <source>
        <dbReference type="ARBA" id="ARBA00007150"/>
    </source>
</evidence>
<dbReference type="Proteomes" id="UP000597877">
    <property type="component" value="Unassembled WGS sequence"/>
</dbReference>
<evidence type="ECO:0000256" key="5">
    <source>
        <dbReference type="ARBA" id="ARBA00022989"/>
    </source>
</evidence>
<keyword evidence="4 7" id="KW-0812">Transmembrane</keyword>
<keyword evidence="3 7" id="KW-0808">Transferase</keyword>
<feature type="transmembrane region" description="Helical" evidence="7">
    <location>
        <begin position="238"/>
        <end position="255"/>
    </location>
</feature>
<dbReference type="PROSITE" id="PS01311">
    <property type="entry name" value="LGT"/>
    <property type="match status" value="1"/>
</dbReference>
<protein>
    <recommendedName>
        <fullName evidence="7">Phosphatidylglycerol--prolipoprotein diacylglyceryl transferase</fullName>
        <ecNumber evidence="7">2.5.1.145</ecNumber>
    </recommendedName>
</protein>
<evidence type="ECO:0000313" key="9">
    <source>
        <dbReference type="Proteomes" id="UP000597877"/>
    </source>
</evidence>
<evidence type="ECO:0000256" key="7">
    <source>
        <dbReference type="HAMAP-Rule" id="MF_01147"/>
    </source>
</evidence>
<feature type="transmembrane region" description="Helical" evidence="7">
    <location>
        <begin position="267"/>
        <end position="287"/>
    </location>
</feature>
<dbReference type="GO" id="GO:0016740">
    <property type="term" value="F:transferase activity"/>
    <property type="evidence" value="ECO:0007669"/>
    <property type="project" value="UniProtKB-KW"/>
</dbReference>
<dbReference type="EMBL" id="JACOOZ010000002">
    <property type="protein sequence ID" value="MBC5666905.1"/>
    <property type="molecule type" value="Genomic_DNA"/>
</dbReference>
<dbReference type="PANTHER" id="PTHR30589">
    <property type="entry name" value="PROLIPOPROTEIN DIACYLGLYCERYL TRANSFERASE"/>
    <property type="match status" value="1"/>
</dbReference>
<comment type="similarity">
    <text evidence="1 7">Belongs to the Lgt family.</text>
</comment>
<keyword evidence="6 7" id="KW-0472">Membrane</keyword>
<feature type="binding site" evidence="7">
    <location>
        <position position="147"/>
    </location>
    <ligand>
        <name>a 1,2-diacyl-sn-glycero-3-phospho-(1'-sn-glycerol)</name>
        <dbReference type="ChEBI" id="CHEBI:64716"/>
    </ligand>
</feature>
<comment type="caution">
    <text evidence="8">The sequence shown here is derived from an EMBL/GenBank/DDBJ whole genome shotgun (WGS) entry which is preliminary data.</text>
</comment>
<evidence type="ECO:0000256" key="6">
    <source>
        <dbReference type="ARBA" id="ARBA00023136"/>
    </source>
</evidence>
<sequence>MILSTTIQFPNLHINIEHLPKSFSVFGFDIAFYGCIIALGMLAGIAIVCYEAKRTGQDYNQYIDFALYAIVFSVIGARAYYVIFRWSYYSAHPTEIINIREGGLAIYGGVIVAILTCFIYTKIKKMSFPKVCDTAILGLILGQIIGRWGNFFNREAFGGVARDKNPWAMRIYFDENYDISQVPDVVKNGMEALRGKALSEIGYIQVQPTFLYESLWNLFVLVLMLIFRRKKKFDGEVILWYLIGYGIGRAVIEGMRTDQLIMPVTGWPVSQTLSIVVATVAVIVVIVKRRKIAKAE</sequence>
<comment type="catalytic activity">
    <reaction evidence="7">
        <text>L-cysteinyl-[prolipoprotein] + a 1,2-diacyl-sn-glycero-3-phospho-(1'-sn-glycerol) = an S-1,2-diacyl-sn-glyceryl-L-cysteinyl-[prolipoprotein] + sn-glycerol 1-phosphate + H(+)</text>
        <dbReference type="Rhea" id="RHEA:56712"/>
        <dbReference type="Rhea" id="RHEA-COMP:14679"/>
        <dbReference type="Rhea" id="RHEA-COMP:14680"/>
        <dbReference type="ChEBI" id="CHEBI:15378"/>
        <dbReference type="ChEBI" id="CHEBI:29950"/>
        <dbReference type="ChEBI" id="CHEBI:57685"/>
        <dbReference type="ChEBI" id="CHEBI:64716"/>
        <dbReference type="ChEBI" id="CHEBI:140658"/>
        <dbReference type="EC" id="2.5.1.145"/>
    </reaction>
</comment>
<keyword evidence="2 7" id="KW-1003">Cell membrane</keyword>
<evidence type="ECO:0000256" key="4">
    <source>
        <dbReference type="ARBA" id="ARBA00022692"/>
    </source>
</evidence>
<feature type="transmembrane region" description="Helical" evidence="7">
    <location>
        <begin position="62"/>
        <end position="84"/>
    </location>
</feature>
<proteinExistence type="inferred from homology"/>
<comment type="subcellular location">
    <subcellularLocation>
        <location evidence="7">Cell membrane</location>
        <topology evidence="7">Multi-pass membrane protein</topology>
    </subcellularLocation>
</comment>
<evidence type="ECO:0000256" key="2">
    <source>
        <dbReference type="ARBA" id="ARBA00022475"/>
    </source>
</evidence>
<dbReference type="Pfam" id="PF01790">
    <property type="entry name" value="LGT"/>
    <property type="match status" value="1"/>
</dbReference>
<dbReference type="InterPro" id="IPR001640">
    <property type="entry name" value="Lgt"/>
</dbReference>
<accession>A0ABR7EZX9</accession>
<name>A0ABR7EZX9_9FIRM</name>
<reference evidence="8 9" key="1">
    <citation type="submission" date="2020-08" db="EMBL/GenBank/DDBJ databases">
        <title>Genome public.</title>
        <authorList>
            <person name="Liu C."/>
            <person name="Sun Q."/>
        </authorList>
    </citation>
    <scope>NUCLEOTIDE SEQUENCE [LARGE SCALE GENOMIC DNA]</scope>
    <source>
        <strain evidence="8 9">BX4</strain>
    </source>
</reference>
<dbReference type="EC" id="2.5.1.145" evidence="7"/>
<evidence type="ECO:0000256" key="3">
    <source>
        <dbReference type="ARBA" id="ARBA00022679"/>
    </source>
</evidence>
<comment type="function">
    <text evidence="7">Catalyzes the transfer of the diacylglyceryl group from phosphatidylglycerol to the sulfhydryl group of the N-terminal cysteine of a prolipoprotein, the first step in the formation of mature lipoproteins.</text>
</comment>
<feature type="transmembrane region" description="Helical" evidence="7">
    <location>
        <begin position="30"/>
        <end position="50"/>
    </location>
</feature>
<dbReference type="NCBIfam" id="TIGR00544">
    <property type="entry name" value="lgt"/>
    <property type="match status" value="1"/>
</dbReference>
<dbReference type="RefSeq" id="WP_186839946.1">
    <property type="nucleotide sequence ID" value="NZ_JACOOZ010000002.1"/>
</dbReference>
<keyword evidence="9" id="KW-1185">Reference proteome</keyword>
<gene>
    <name evidence="7 8" type="primary">lgt</name>
    <name evidence="8" type="ORF">H8S00_02715</name>
</gene>